<evidence type="ECO:0000256" key="1">
    <source>
        <dbReference type="ARBA" id="ARBA00022468"/>
    </source>
</evidence>
<organism evidence="6 7">
    <name type="scientific">Eptatretus burgeri</name>
    <name type="common">Inshore hagfish</name>
    <dbReference type="NCBI Taxonomy" id="7764"/>
    <lineage>
        <taxon>Eukaryota</taxon>
        <taxon>Metazoa</taxon>
        <taxon>Chordata</taxon>
        <taxon>Craniata</taxon>
        <taxon>Vertebrata</taxon>
        <taxon>Cyclostomata</taxon>
        <taxon>Myxini</taxon>
        <taxon>Myxiniformes</taxon>
        <taxon>Myxinidae</taxon>
        <taxon>Eptatretinae</taxon>
        <taxon>Eptatretus</taxon>
    </lineage>
</organism>
<dbReference type="Proteomes" id="UP000694388">
    <property type="component" value="Unplaced"/>
</dbReference>
<dbReference type="Pfam" id="PF25442">
    <property type="entry name" value="Ubiquitin_RHG40_C"/>
    <property type="match status" value="1"/>
</dbReference>
<accession>A0A8C4R7D2</accession>
<dbReference type="GeneTree" id="ENSGT00940000157142"/>
<dbReference type="GO" id="GO:0051056">
    <property type="term" value="P:regulation of small GTPase mediated signal transduction"/>
    <property type="evidence" value="ECO:0007669"/>
    <property type="project" value="TreeGrafter"/>
</dbReference>
<comment type="function">
    <text evidence="2">GTPase activator for the Rho-type GTPases by converting them to an inactive GDP-bound state.</text>
</comment>
<dbReference type="Gene3D" id="1.10.555.10">
    <property type="entry name" value="Rho GTPase activation protein"/>
    <property type="match status" value="1"/>
</dbReference>
<feature type="compositionally biased region" description="Basic and acidic residues" evidence="3">
    <location>
        <begin position="78"/>
        <end position="88"/>
    </location>
</feature>
<evidence type="ECO:0000313" key="6">
    <source>
        <dbReference type="Ensembl" id="ENSEBUP00000024633.1"/>
    </source>
</evidence>
<dbReference type="InterPro" id="IPR000198">
    <property type="entry name" value="RhoGAP_dom"/>
</dbReference>
<dbReference type="Ensembl" id="ENSEBUT00000025209.1">
    <property type="protein sequence ID" value="ENSEBUP00000024633.1"/>
    <property type="gene ID" value="ENSEBUG00000015203.1"/>
</dbReference>
<feature type="chain" id="PRO_5034020351" evidence="4">
    <location>
        <begin position="21"/>
        <end position="697"/>
    </location>
</feature>
<feature type="region of interest" description="Disordered" evidence="3">
    <location>
        <begin position="604"/>
        <end position="628"/>
    </location>
</feature>
<dbReference type="GO" id="GO:0005096">
    <property type="term" value="F:GTPase activator activity"/>
    <property type="evidence" value="ECO:0007669"/>
    <property type="project" value="UniProtKB-KW"/>
</dbReference>
<evidence type="ECO:0000313" key="7">
    <source>
        <dbReference type="Proteomes" id="UP000694388"/>
    </source>
</evidence>
<dbReference type="PROSITE" id="PS50238">
    <property type="entry name" value="RHOGAP"/>
    <property type="match status" value="1"/>
</dbReference>
<dbReference type="PANTHER" id="PTHR14963">
    <property type="entry name" value="RHO GTPASE ACTIVATING PROTEIN 18,19-RELATED"/>
    <property type="match status" value="1"/>
</dbReference>
<protein>
    <submittedName>
        <fullName evidence="6">Rho GTPase activating protein 18</fullName>
    </submittedName>
</protein>
<dbReference type="SMART" id="SM00324">
    <property type="entry name" value="RhoGAP"/>
    <property type="match status" value="1"/>
</dbReference>
<sequence>MNFFFCISLYTLMKAFLVHAQHTSPYPFNSSRKKSRPDLSQSKDVAPLPTWPQEHGDTWNGEEASDSPVWQLQVELSTPRESEAESKPTQEGGAGKTLHLEKGAQSEDPAMEDFWREFEHFKEDQYEQDALVIRTPEAGEQEEAWLQEAGLATLVQDVGDIGATAPSLGSKMACVDDGMVLLSTLTRAQAAAVLRRLDTYNQTVRKKSRPVTRDVREIFPSTDVTARPGLENGLHYALRAAAKEDSFEEDRHQEDSRNVHGEIEDGQASCESSWSRDHRLDRDDITREDLRTEVPYSDQVISACEKLHRDLRNGFLSKIPGAWTERLGQTRVKDLSLQDMKKVRFLALIELTAFFDALGIELKRSKAIRAKVKEGGLFGVPLCTLLEQDQKRVPGTRIPLIMQRLLQHLEDYGLCTEGILRVPGSVGRVKTLRQDLEMHFYGRTFDWDAVRGNDAATLLKLFLRELPYPLLTLEYLAAFTSIQDIPSQKQQLQALNLLIMLLPDPNRDMLQALLVFLHKVCIHEKYNRMSVRNVALVMAPNLFLPRRSPTEVTGSRRVGRSGTGIASITRLLINYQQLLWTVPVFLVQHVRHLNAAQCKKRSRDRSKKRFLRKTHSEREKRSEWNAKESEVPSVPEGIIRVQAPQLFKVSMAIQLDSSTTADTILDRFQSSLAGRRSVTYHLMFQNKYISNLIQLLV</sequence>
<dbReference type="GO" id="GO:0005737">
    <property type="term" value="C:cytoplasm"/>
    <property type="evidence" value="ECO:0007669"/>
    <property type="project" value="TreeGrafter"/>
</dbReference>
<feature type="region of interest" description="Disordered" evidence="3">
    <location>
        <begin position="26"/>
        <end position="106"/>
    </location>
</feature>
<keyword evidence="4" id="KW-0732">Signal</keyword>
<evidence type="ECO:0000256" key="4">
    <source>
        <dbReference type="SAM" id="SignalP"/>
    </source>
</evidence>
<dbReference type="CDD" id="cd04391">
    <property type="entry name" value="RhoGAP_ARHGAP18"/>
    <property type="match status" value="1"/>
</dbReference>
<evidence type="ECO:0000256" key="2">
    <source>
        <dbReference type="ARBA" id="ARBA00055252"/>
    </source>
</evidence>
<keyword evidence="7" id="KW-1185">Reference proteome</keyword>
<reference evidence="6" key="2">
    <citation type="submission" date="2025-09" db="UniProtKB">
        <authorList>
            <consortium name="Ensembl"/>
        </authorList>
    </citation>
    <scope>IDENTIFICATION</scope>
</reference>
<dbReference type="SUPFAM" id="SSF48350">
    <property type="entry name" value="GTPase activation domain, GAP"/>
    <property type="match status" value="1"/>
</dbReference>
<feature type="domain" description="Rho-GAP" evidence="5">
    <location>
        <begin position="380"/>
        <end position="580"/>
    </location>
</feature>
<feature type="compositionally biased region" description="Basic and acidic residues" evidence="3">
    <location>
        <begin position="245"/>
        <end position="263"/>
    </location>
</feature>
<dbReference type="InterPro" id="IPR057323">
    <property type="entry name" value="RHG40/28/18_ubiquitin"/>
</dbReference>
<feature type="signal peptide" evidence="4">
    <location>
        <begin position="1"/>
        <end position="20"/>
    </location>
</feature>
<dbReference type="OMA" id="FIRIHAP"/>
<dbReference type="Pfam" id="PF00620">
    <property type="entry name" value="RhoGAP"/>
    <property type="match status" value="1"/>
</dbReference>
<feature type="region of interest" description="Disordered" evidence="3">
    <location>
        <begin position="245"/>
        <end position="275"/>
    </location>
</feature>
<dbReference type="AlphaFoldDB" id="A0A8C4R7D2"/>
<dbReference type="InterPro" id="IPR008936">
    <property type="entry name" value="Rho_GTPase_activation_prot"/>
</dbReference>
<evidence type="ECO:0000256" key="3">
    <source>
        <dbReference type="SAM" id="MobiDB-lite"/>
    </source>
</evidence>
<feature type="compositionally biased region" description="Basic residues" evidence="3">
    <location>
        <begin position="604"/>
        <end position="613"/>
    </location>
</feature>
<reference evidence="6" key="1">
    <citation type="submission" date="2025-08" db="UniProtKB">
        <authorList>
            <consortium name="Ensembl"/>
        </authorList>
    </citation>
    <scope>IDENTIFICATION</scope>
</reference>
<dbReference type="GO" id="GO:0007165">
    <property type="term" value="P:signal transduction"/>
    <property type="evidence" value="ECO:0007669"/>
    <property type="project" value="InterPro"/>
</dbReference>
<proteinExistence type="predicted"/>
<keyword evidence="1" id="KW-0343">GTPase activation</keyword>
<dbReference type="PANTHER" id="PTHR14963:SF1">
    <property type="entry name" value="RHO GTPASE-ACTIVATING PROTEIN CONUNDRUM"/>
    <property type="match status" value="1"/>
</dbReference>
<feature type="compositionally biased region" description="Basic and acidic residues" evidence="3">
    <location>
        <begin position="614"/>
        <end position="628"/>
    </location>
</feature>
<dbReference type="FunFam" id="1.10.555.10:FF:000018">
    <property type="entry name" value="Rho GTPase activating protein 28"/>
    <property type="match status" value="1"/>
</dbReference>
<dbReference type="GO" id="GO:0030833">
    <property type="term" value="P:regulation of actin filament polymerization"/>
    <property type="evidence" value="ECO:0007669"/>
    <property type="project" value="TreeGrafter"/>
</dbReference>
<evidence type="ECO:0000259" key="5">
    <source>
        <dbReference type="PROSITE" id="PS50238"/>
    </source>
</evidence>
<name>A0A8C4R7D2_EPTBU</name>